<dbReference type="Proteomes" id="UP000462015">
    <property type="component" value="Unassembled WGS sequence"/>
</dbReference>
<dbReference type="CDD" id="cd03801">
    <property type="entry name" value="GT4_PimA-like"/>
    <property type="match status" value="1"/>
</dbReference>
<feature type="domain" description="Glycosyl transferase family 1" evidence="1">
    <location>
        <begin position="230"/>
        <end position="385"/>
    </location>
</feature>
<dbReference type="InterPro" id="IPR001296">
    <property type="entry name" value="Glyco_trans_1"/>
</dbReference>
<evidence type="ECO:0000259" key="1">
    <source>
        <dbReference type="Pfam" id="PF00534"/>
    </source>
</evidence>
<evidence type="ECO:0000313" key="5">
    <source>
        <dbReference type="Proteomes" id="UP000462015"/>
    </source>
</evidence>
<keyword evidence="3" id="KW-0808">Transferase</keyword>
<dbReference type="AlphaFoldDB" id="A0A397WES7"/>
<evidence type="ECO:0000313" key="2">
    <source>
        <dbReference type="EMBL" id="KAB3571154.1"/>
    </source>
</evidence>
<evidence type="ECO:0000313" key="3">
    <source>
        <dbReference type="EMBL" id="KAB6635149.1"/>
    </source>
</evidence>
<gene>
    <name evidence="2" type="ORF">GAY01_10075</name>
    <name evidence="3" type="ORF">GAY12_11345</name>
</gene>
<dbReference type="EMBL" id="WCZM01000013">
    <property type="protein sequence ID" value="KAB3571154.1"/>
    <property type="molecule type" value="Genomic_DNA"/>
</dbReference>
<proteinExistence type="predicted"/>
<comment type="caution">
    <text evidence="3">The sequence shown here is derived from an EMBL/GenBank/DDBJ whole genome shotgun (WGS) entry which is preliminary data.</text>
</comment>
<organism evidence="3 5">
    <name type="scientific">Phocaeicola vulgatus</name>
    <name type="common">Bacteroides vulgatus</name>
    <dbReference type="NCBI Taxonomy" id="821"/>
    <lineage>
        <taxon>Bacteria</taxon>
        <taxon>Pseudomonadati</taxon>
        <taxon>Bacteroidota</taxon>
        <taxon>Bacteroidia</taxon>
        <taxon>Bacteroidales</taxon>
        <taxon>Bacteroidaceae</taxon>
        <taxon>Phocaeicola</taxon>
    </lineage>
</organism>
<name>A0A397WES7_PHOVU</name>
<protein>
    <submittedName>
        <fullName evidence="3">Glycosyltransferase family 4 protein</fullName>
    </submittedName>
</protein>
<dbReference type="PANTHER" id="PTHR12526:SF630">
    <property type="entry name" value="GLYCOSYLTRANSFERASE"/>
    <property type="match status" value="1"/>
</dbReference>
<dbReference type="Gene3D" id="3.40.50.2000">
    <property type="entry name" value="Glycogen Phosphorylase B"/>
    <property type="match status" value="2"/>
</dbReference>
<dbReference type="Pfam" id="PF00534">
    <property type="entry name" value="Glycos_transf_1"/>
    <property type="match status" value="1"/>
</dbReference>
<accession>A0A397WES7</accession>
<dbReference type="SUPFAM" id="SSF53756">
    <property type="entry name" value="UDP-Glycosyltransferase/glycogen phosphorylase"/>
    <property type="match status" value="1"/>
</dbReference>
<dbReference type="Proteomes" id="UP000433382">
    <property type="component" value="Unassembled WGS sequence"/>
</dbReference>
<reference evidence="4 5" key="1">
    <citation type="journal article" date="2019" name="Nat. Med.">
        <title>A library of human gut bacterial isolates paired with longitudinal multiomics data enables mechanistic microbiome research.</title>
        <authorList>
            <person name="Poyet M."/>
            <person name="Groussin M."/>
            <person name="Gibbons S.M."/>
            <person name="Avila-Pacheco J."/>
            <person name="Jiang X."/>
            <person name="Kearney S.M."/>
            <person name="Perrotta A.R."/>
            <person name="Berdy B."/>
            <person name="Zhao S."/>
            <person name="Lieberman T.D."/>
            <person name="Swanson P.K."/>
            <person name="Smith M."/>
            <person name="Roesemann S."/>
            <person name="Alexander J.E."/>
            <person name="Rich S.A."/>
            <person name="Livny J."/>
            <person name="Vlamakis H."/>
            <person name="Clish C."/>
            <person name="Bullock K."/>
            <person name="Deik A."/>
            <person name="Scott J."/>
            <person name="Pierce K.A."/>
            <person name="Xavier R.J."/>
            <person name="Alm E.J."/>
        </authorList>
    </citation>
    <scope>NUCLEOTIDE SEQUENCE [LARGE SCALE GENOMIC DNA]</scope>
    <source>
        <strain evidence="2 4">BIOML-A73</strain>
        <strain evidence="3 5">BIOML-A98</strain>
    </source>
</reference>
<dbReference type="PANTHER" id="PTHR12526">
    <property type="entry name" value="GLYCOSYLTRANSFERASE"/>
    <property type="match status" value="1"/>
</dbReference>
<sequence>MVYLLCNQYDKMKILWFTGGTSLYANKNTYNGGGWVASLQQALINNPNTDVVIEVAFPWHCNMQDNVDGVVYYGIKRMLKPFICYNRKQKAEYERIKEVVDRSKPDIIHVFGTELSYGMVSKMTDIPVVIHLQGILGCYKEFWLPAGLSWMKYFIHDPRKLISQINLNRYIKREFEIFQNSRYLMGRTCWDRSNAALMAPQATYFYCSEMLRPYIYNSCRMWQPRNNIHKVIVSVISPAIYKGGDVILKTAEVLKKFWGDNFEWQVYGIDDLDYMSRLTDIKLNEVNVSVRGVIDAKQLVDVVMSADVFVHPSYIENSPNTVCEAQVLGIPVIATNVGGVSSLITDMEDGILVPSHDIYMIAAKLKLLLENVELSMSLGEKGRKRALLRHSPKVIVNNILDIYNKLVKIR</sequence>
<dbReference type="GO" id="GO:0016757">
    <property type="term" value="F:glycosyltransferase activity"/>
    <property type="evidence" value="ECO:0007669"/>
    <property type="project" value="InterPro"/>
</dbReference>
<evidence type="ECO:0000313" key="4">
    <source>
        <dbReference type="Proteomes" id="UP000433382"/>
    </source>
</evidence>
<dbReference type="EMBL" id="WDAL01000020">
    <property type="protein sequence ID" value="KAB6635149.1"/>
    <property type="molecule type" value="Genomic_DNA"/>
</dbReference>